<dbReference type="GO" id="GO:0022625">
    <property type="term" value="C:cytosolic large ribosomal subunit"/>
    <property type="evidence" value="ECO:0007669"/>
    <property type="project" value="TreeGrafter"/>
</dbReference>
<evidence type="ECO:0000313" key="15">
    <source>
        <dbReference type="Proteomes" id="UP001497482"/>
    </source>
</evidence>
<evidence type="ECO:0000259" key="13">
    <source>
        <dbReference type="Pfam" id="PF08079"/>
    </source>
</evidence>
<protein>
    <recommendedName>
        <fullName evidence="9">Large ribosomal subunit protein uL30</fullName>
    </recommendedName>
    <alternativeName>
        <fullName evidence="10">60S ribosomal protein L7</fullName>
    </alternativeName>
</protein>
<dbReference type="NCBIfam" id="TIGR01310">
    <property type="entry name" value="uL30_euk"/>
    <property type="match status" value="1"/>
</dbReference>
<keyword evidence="6" id="KW-0689">Ribosomal protein</keyword>
<organism evidence="14 15">
    <name type="scientific">Knipowitschia caucasica</name>
    <name type="common">Caucasian dwarf goby</name>
    <name type="synonym">Pomatoschistus caucasicus</name>
    <dbReference type="NCBI Taxonomy" id="637954"/>
    <lineage>
        <taxon>Eukaryota</taxon>
        <taxon>Metazoa</taxon>
        <taxon>Chordata</taxon>
        <taxon>Craniata</taxon>
        <taxon>Vertebrata</taxon>
        <taxon>Euteleostomi</taxon>
        <taxon>Actinopterygii</taxon>
        <taxon>Neopterygii</taxon>
        <taxon>Teleostei</taxon>
        <taxon>Neoteleostei</taxon>
        <taxon>Acanthomorphata</taxon>
        <taxon>Gobiaria</taxon>
        <taxon>Gobiiformes</taxon>
        <taxon>Gobioidei</taxon>
        <taxon>Gobiidae</taxon>
        <taxon>Gobiinae</taxon>
        <taxon>Knipowitschia</taxon>
    </lineage>
</organism>
<comment type="subcellular location">
    <subcellularLocation>
        <location evidence="1">Cytoplasm</location>
    </subcellularLocation>
</comment>
<evidence type="ECO:0000256" key="7">
    <source>
        <dbReference type="ARBA" id="ARBA00022990"/>
    </source>
</evidence>
<dbReference type="Proteomes" id="UP001497482">
    <property type="component" value="Chromosome 21"/>
</dbReference>
<evidence type="ECO:0000259" key="12">
    <source>
        <dbReference type="Pfam" id="PF00327"/>
    </source>
</evidence>
<keyword evidence="5" id="KW-0694">RNA-binding</keyword>
<dbReference type="CDD" id="cd01657">
    <property type="entry name" value="Ribosomal_L7_archeal_euk"/>
    <property type="match status" value="1"/>
</dbReference>
<evidence type="ECO:0000256" key="8">
    <source>
        <dbReference type="ARBA" id="ARBA00023274"/>
    </source>
</evidence>
<dbReference type="InterPro" id="IPR016082">
    <property type="entry name" value="Ribosomal_uL30_ferredoxin-like"/>
</dbReference>
<dbReference type="GO" id="GO:0003723">
    <property type="term" value="F:RNA binding"/>
    <property type="evidence" value="ECO:0007669"/>
    <property type="project" value="UniProtKB-KW"/>
</dbReference>
<dbReference type="SUPFAM" id="SSF55129">
    <property type="entry name" value="Ribosomal protein L30p/L7e"/>
    <property type="match status" value="1"/>
</dbReference>
<dbReference type="InterPro" id="IPR018038">
    <property type="entry name" value="Ribosomal_uL30_CS"/>
</dbReference>
<dbReference type="PANTHER" id="PTHR11524:SF12">
    <property type="entry name" value="LARGE RIBOSOMAL SUBUNIT PROTEIN UL30"/>
    <property type="match status" value="1"/>
</dbReference>
<dbReference type="Gene3D" id="3.30.1390.20">
    <property type="entry name" value="Ribosomal protein L30, ferredoxin-like fold domain"/>
    <property type="match status" value="1"/>
</dbReference>
<evidence type="ECO:0000256" key="10">
    <source>
        <dbReference type="ARBA" id="ARBA00041271"/>
    </source>
</evidence>
<evidence type="ECO:0000256" key="9">
    <source>
        <dbReference type="ARBA" id="ARBA00040575"/>
    </source>
</evidence>
<dbReference type="AlphaFoldDB" id="A0AAV2LC18"/>
<dbReference type="PROSITE" id="PS00634">
    <property type="entry name" value="RIBOSOMAL_L30"/>
    <property type="match status" value="1"/>
</dbReference>
<dbReference type="InterPro" id="IPR012988">
    <property type="entry name" value="Ribosomal_uL30_N_euk"/>
</dbReference>
<dbReference type="Pfam" id="PF08079">
    <property type="entry name" value="Ribosomal_L30_N"/>
    <property type="match status" value="1"/>
</dbReference>
<comment type="function">
    <text evidence="11">Component of the large ribosomal subunit. The ribosome is a large ribonucleoprotein complex responsible for the synthesis of proteins in the cell. Binds to G-rich structures in 28S rRNA and in mRNAs. Plays a regulatory role in the translation apparatus; inhibits cell-free translation of mRNAs.</text>
</comment>
<dbReference type="InterPro" id="IPR035808">
    <property type="entry name" value="Ribosomal_uL30_euk_arc"/>
</dbReference>
<keyword evidence="4" id="KW-0677">Repeat</keyword>
<feature type="domain" description="Large ribosomal subunit protein uL30-like ferredoxin-like fold" evidence="12">
    <location>
        <begin position="87"/>
        <end position="137"/>
    </location>
</feature>
<dbReference type="PANTHER" id="PTHR11524">
    <property type="entry name" value="60S RIBOSOMAL PROTEIN L7"/>
    <property type="match status" value="1"/>
</dbReference>
<dbReference type="InterPro" id="IPR039699">
    <property type="entry name" value="Ribosomal_uL30"/>
</dbReference>
<dbReference type="EMBL" id="OZ035843">
    <property type="protein sequence ID" value="CAL1596892.1"/>
    <property type="molecule type" value="Genomic_DNA"/>
</dbReference>
<keyword evidence="3" id="KW-0963">Cytoplasm</keyword>
<dbReference type="GO" id="GO:0003735">
    <property type="term" value="F:structural constituent of ribosome"/>
    <property type="evidence" value="ECO:0007669"/>
    <property type="project" value="TreeGrafter"/>
</dbReference>
<evidence type="ECO:0000256" key="1">
    <source>
        <dbReference type="ARBA" id="ARBA00004496"/>
    </source>
</evidence>
<dbReference type="Pfam" id="PF00327">
    <property type="entry name" value="Ribosomal_L30"/>
    <property type="match status" value="1"/>
</dbReference>
<reference evidence="14 15" key="1">
    <citation type="submission" date="2024-04" db="EMBL/GenBank/DDBJ databases">
        <authorList>
            <person name="Waldvogel A.-M."/>
            <person name="Schoenle A."/>
        </authorList>
    </citation>
    <scope>NUCLEOTIDE SEQUENCE [LARGE SCALE GENOMIC DNA]</scope>
</reference>
<keyword evidence="8" id="KW-0687">Ribonucleoprotein</keyword>
<evidence type="ECO:0000256" key="5">
    <source>
        <dbReference type="ARBA" id="ARBA00022884"/>
    </source>
</evidence>
<dbReference type="InterPro" id="IPR005998">
    <property type="entry name" value="Ribosomal_uL30_euk"/>
</dbReference>
<dbReference type="GO" id="GO:0000463">
    <property type="term" value="P:maturation of LSU-rRNA from tricistronic rRNA transcript (SSU-rRNA, 5.8S rRNA, LSU-rRNA)"/>
    <property type="evidence" value="ECO:0007669"/>
    <property type="project" value="TreeGrafter"/>
</dbReference>
<dbReference type="FunFam" id="3.30.1390.20:FF:000003">
    <property type="entry name" value="60S ribosomal protein L7"/>
    <property type="match status" value="1"/>
</dbReference>
<proteinExistence type="inferred from homology"/>
<comment type="similarity">
    <text evidence="2">Belongs to the universal ribosomal protein uL30 family.</text>
</comment>
<evidence type="ECO:0000313" key="14">
    <source>
        <dbReference type="EMBL" id="CAL1596892.1"/>
    </source>
</evidence>
<gene>
    <name evidence="14" type="ORF">KC01_LOCUS25496</name>
</gene>
<accession>A0AAV2LC18</accession>
<evidence type="ECO:0000256" key="4">
    <source>
        <dbReference type="ARBA" id="ARBA00022737"/>
    </source>
</evidence>
<name>A0AAV2LC18_KNICA</name>
<keyword evidence="7" id="KW-0007">Acetylation</keyword>
<dbReference type="InterPro" id="IPR036919">
    <property type="entry name" value="Ribo_uL30_ferredoxin-like_sf"/>
</dbReference>
<sequence length="457" mass="52561">MADTEKKVPAVPESLLKRRKAFAKLKAMRIKKILADKKTRKVTRKLIYKRAEKYHKEYRQMYRKEVRLSRTARKVGNFYVPAEPKLAFVIRIRGINGVSPKVRKVLQLLRLRQIFNGVFVKLNKASINMLRIAEPYIAWGYPNLKSVRELIYKRGHGRMRKQRIALTDNALIEKALGKYGIICIEDLIHEIYTVGKNFKPANNYLWPFKLSSPRGGMNKKTTHFVEGENGFQEDLDLSTGTSGGHASVRHSMHLMKRFPVIQPLHKPRDQKSLFTTFIVGGSRLAKDDPPLANCSELERDICGRHFIFDTHSVRPERTRSMIRPLPKDYHVHRPGNLYPLTIPKGRHSHKNGPFILDCNEPFELTSSPAVLVPSTYVLNGRNTFPVGNCKLSRSKANYPTYHLQTVKENQKIQSYADPVMGASQSFLHRISELSSLQCESVRQERLKKMKKPRKPAS</sequence>
<evidence type="ECO:0000256" key="11">
    <source>
        <dbReference type="ARBA" id="ARBA00045415"/>
    </source>
</evidence>
<evidence type="ECO:0000256" key="2">
    <source>
        <dbReference type="ARBA" id="ARBA00007594"/>
    </source>
</evidence>
<evidence type="ECO:0000256" key="6">
    <source>
        <dbReference type="ARBA" id="ARBA00022980"/>
    </source>
</evidence>
<keyword evidence="15" id="KW-1185">Reference proteome</keyword>
<feature type="domain" description="Large ribosomal subunit protein uL30 N-terminal eukaryotes" evidence="13">
    <location>
        <begin position="11"/>
        <end position="82"/>
    </location>
</feature>
<evidence type="ECO:0000256" key="3">
    <source>
        <dbReference type="ARBA" id="ARBA00022490"/>
    </source>
</evidence>